<evidence type="ECO:0000256" key="2">
    <source>
        <dbReference type="ARBA" id="ARBA00023002"/>
    </source>
</evidence>
<dbReference type="GO" id="GO:0047545">
    <property type="term" value="F:(S)-2-hydroxyglutarate dehydrogenase activity"/>
    <property type="evidence" value="ECO:0007669"/>
    <property type="project" value="UniProtKB-ARBA"/>
</dbReference>
<proteinExistence type="inferred from homology"/>
<keyword evidence="2 4" id="KW-0560">Oxidoreductase</keyword>
<dbReference type="Pfam" id="PF00389">
    <property type="entry name" value="2-Hacid_dh"/>
    <property type="match status" value="1"/>
</dbReference>
<dbReference type="EMBL" id="JRNN01000025">
    <property type="protein sequence ID" value="KGF36621.1"/>
    <property type="molecule type" value="Genomic_DNA"/>
</dbReference>
<evidence type="ECO:0000313" key="8">
    <source>
        <dbReference type="Proteomes" id="UP000029556"/>
    </source>
</evidence>
<dbReference type="InterPro" id="IPR050418">
    <property type="entry name" value="D-iso_2-hydroxyacid_DH_PdxB"/>
</dbReference>
<evidence type="ECO:0000313" key="7">
    <source>
        <dbReference type="EMBL" id="KGF36621.1"/>
    </source>
</evidence>
<feature type="domain" description="D-isomer specific 2-hydroxyacid dehydrogenase NAD-binding" evidence="6">
    <location>
        <begin position="119"/>
        <end position="297"/>
    </location>
</feature>
<dbReference type="AlphaFoldDB" id="A0A095ZQF1"/>
<protein>
    <submittedName>
        <fullName evidence="7">Glycerate dehydrogenase</fullName>
    </submittedName>
</protein>
<feature type="domain" description="D-isomer specific 2-hydroxyacid dehydrogenase catalytic" evidence="5">
    <location>
        <begin position="33"/>
        <end position="328"/>
    </location>
</feature>
<dbReference type="RefSeq" id="WP_081941800.1">
    <property type="nucleotide sequence ID" value="NZ_JRNN01000025.1"/>
</dbReference>
<dbReference type="FunFam" id="3.40.50.720:FF:000041">
    <property type="entry name" value="D-3-phosphoglycerate dehydrogenase"/>
    <property type="match status" value="1"/>
</dbReference>
<dbReference type="InterPro" id="IPR006140">
    <property type="entry name" value="D-isomer_DH_NAD-bd"/>
</dbReference>
<gene>
    <name evidence="7" type="ORF">HMPREF2137_01085</name>
</gene>
<dbReference type="PANTHER" id="PTHR43761">
    <property type="entry name" value="D-ISOMER SPECIFIC 2-HYDROXYACID DEHYDROGENASE FAMILY PROTEIN (AFU_ORTHOLOGUE AFUA_1G13630)"/>
    <property type="match status" value="1"/>
</dbReference>
<dbReference type="Pfam" id="PF02826">
    <property type="entry name" value="2-Hacid_dh_C"/>
    <property type="match status" value="1"/>
</dbReference>
<evidence type="ECO:0000256" key="3">
    <source>
        <dbReference type="ARBA" id="ARBA00023027"/>
    </source>
</evidence>
<dbReference type="InterPro" id="IPR029752">
    <property type="entry name" value="D-isomer_DH_CS1"/>
</dbReference>
<dbReference type="OrthoDB" id="9777288at2"/>
<evidence type="ECO:0000259" key="6">
    <source>
        <dbReference type="Pfam" id="PF02826"/>
    </source>
</evidence>
<evidence type="ECO:0000256" key="1">
    <source>
        <dbReference type="ARBA" id="ARBA00005854"/>
    </source>
</evidence>
<dbReference type="PANTHER" id="PTHR43761:SF1">
    <property type="entry name" value="D-ISOMER SPECIFIC 2-HYDROXYACID DEHYDROGENASE CATALYTIC DOMAIN-CONTAINING PROTEIN-RELATED"/>
    <property type="match status" value="1"/>
</dbReference>
<dbReference type="PROSITE" id="PS00671">
    <property type="entry name" value="D_2_HYDROXYACID_DH_3"/>
    <property type="match status" value="1"/>
</dbReference>
<dbReference type="InterPro" id="IPR029753">
    <property type="entry name" value="D-isomer_DH_CS"/>
</dbReference>
<sequence length="329" mass="35939">MFMETNGKKPTVNIVVLDGHCANPGDLSWDGFKELGSLTVYERTKAEEVVERAKDAQIVLVNKVSMKTDIIAQLPKLKYIGVLATGFNHIDVKAAQEHGVTVCNIPSYSTYSVAQMVFASIFTITNRVEHYAQQTREGQWSKRSDFCYWDTPLLELAGTTMGIVGLGNIGMKVARIAREFGMEVYAYTSKNPCDLPSGIQKTTLDGLFSVSDILSLHCPLSERTRELIKADSLRKMKHGAILINTGRGPLVNEADVAAALESGQLAAYGADVMCSEPPAADNPLLKQPNAFITPHIAWATIEARSRLMNIALNNVKCFLEGAAQNVVNC</sequence>
<organism evidence="7 8">
    <name type="scientific">Hoylesella buccalis DNF00853</name>
    <dbReference type="NCBI Taxonomy" id="1401074"/>
    <lineage>
        <taxon>Bacteria</taxon>
        <taxon>Pseudomonadati</taxon>
        <taxon>Bacteroidota</taxon>
        <taxon>Bacteroidia</taxon>
        <taxon>Bacteroidales</taxon>
        <taxon>Prevotellaceae</taxon>
        <taxon>Hoylesella</taxon>
    </lineage>
</organism>
<accession>A0A095ZQF1</accession>
<comment type="similarity">
    <text evidence="1 4">Belongs to the D-isomer specific 2-hydroxyacid dehydrogenase family.</text>
</comment>
<dbReference type="InterPro" id="IPR006139">
    <property type="entry name" value="D-isomer_2_OHA_DH_cat_dom"/>
</dbReference>
<dbReference type="PROSITE" id="PS00065">
    <property type="entry name" value="D_2_HYDROXYACID_DH_1"/>
    <property type="match status" value="1"/>
</dbReference>
<evidence type="ECO:0000259" key="5">
    <source>
        <dbReference type="Pfam" id="PF00389"/>
    </source>
</evidence>
<name>A0A095ZQF1_9BACT</name>
<comment type="caution">
    <text evidence="7">The sequence shown here is derived from an EMBL/GenBank/DDBJ whole genome shotgun (WGS) entry which is preliminary data.</text>
</comment>
<dbReference type="SUPFAM" id="SSF52283">
    <property type="entry name" value="Formate/glycerate dehydrogenase catalytic domain-like"/>
    <property type="match status" value="1"/>
</dbReference>
<keyword evidence="3" id="KW-0520">NAD</keyword>
<dbReference type="GO" id="GO:0051287">
    <property type="term" value="F:NAD binding"/>
    <property type="evidence" value="ECO:0007669"/>
    <property type="project" value="InterPro"/>
</dbReference>
<dbReference type="Proteomes" id="UP000029556">
    <property type="component" value="Unassembled WGS sequence"/>
</dbReference>
<dbReference type="Gene3D" id="3.40.50.720">
    <property type="entry name" value="NAD(P)-binding Rossmann-like Domain"/>
    <property type="match status" value="2"/>
</dbReference>
<dbReference type="CDD" id="cd12162">
    <property type="entry name" value="2-Hacid_dh_4"/>
    <property type="match status" value="1"/>
</dbReference>
<dbReference type="SUPFAM" id="SSF51735">
    <property type="entry name" value="NAD(P)-binding Rossmann-fold domains"/>
    <property type="match status" value="1"/>
</dbReference>
<evidence type="ECO:0000256" key="4">
    <source>
        <dbReference type="RuleBase" id="RU003719"/>
    </source>
</evidence>
<dbReference type="GO" id="GO:0006564">
    <property type="term" value="P:L-serine biosynthetic process"/>
    <property type="evidence" value="ECO:0007669"/>
    <property type="project" value="UniProtKB-ARBA"/>
</dbReference>
<reference evidence="7 8" key="1">
    <citation type="submission" date="2014-07" db="EMBL/GenBank/DDBJ databases">
        <authorList>
            <person name="McCorrison J."/>
            <person name="Sanka R."/>
            <person name="Torralba M."/>
            <person name="Gillis M."/>
            <person name="Haft D.H."/>
            <person name="Methe B."/>
            <person name="Sutton G."/>
            <person name="Nelson K.E."/>
        </authorList>
    </citation>
    <scope>NUCLEOTIDE SEQUENCE [LARGE SCALE GENOMIC DNA]</scope>
    <source>
        <strain evidence="7 8">DNF00853</strain>
    </source>
</reference>
<dbReference type="GO" id="GO:0004617">
    <property type="term" value="F:phosphoglycerate dehydrogenase activity"/>
    <property type="evidence" value="ECO:0007669"/>
    <property type="project" value="UniProtKB-ARBA"/>
</dbReference>
<dbReference type="InterPro" id="IPR036291">
    <property type="entry name" value="NAD(P)-bd_dom_sf"/>
</dbReference>